<dbReference type="InterPro" id="IPR012675">
    <property type="entry name" value="Beta-grasp_dom_sf"/>
</dbReference>
<dbReference type="SUPFAM" id="SSF69572">
    <property type="entry name" value="Activating enzymes of the ubiquitin-like proteins"/>
    <property type="match status" value="1"/>
</dbReference>
<dbReference type="PANTHER" id="PTHR38031:SF1">
    <property type="entry name" value="SULFUR CARRIER PROTEIN CYSO"/>
    <property type="match status" value="1"/>
</dbReference>
<dbReference type="Pfam" id="PF00899">
    <property type="entry name" value="ThiF"/>
    <property type="match status" value="1"/>
</dbReference>
<gene>
    <name evidence="2" type="ORF">LCGC14_1991610</name>
</gene>
<name>A0A0F9FU16_9ZZZZ</name>
<dbReference type="InterPro" id="IPR003749">
    <property type="entry name" value="ThiS/MoaD-like"/>
</dbReference>
<dbReference type="Pfam" id="PF02597">
    <property type="entry name" value="ThiS"/>
    <property type="match status" value="1"/>
</dbReference>
<dbReference type="Gene3D" id="3.40.50.720">
    <property type="entry name" value="NAD(P)-binding Rossmann-like Domain"/>
    <property type="match status" value="1"/>
</dbReference>
<evidence type="ECO:0000313" key="2">
    <source>
        <dbReference type="EMBL" id="KKL81756.1"/>
    </source>
</evidence>
<dbReference type="Gene3D" id="3.10.20.30">
    <property type="match status" value="1"/>
</dbReference>
<feature type="domain" description="THIF-type NAD/FAD binding fold" evidence="1">
    <location>
        <begin position="93"/>
        <end position="144"/>
    </location>
</feature>
<dbReference type="GO" id="GO:0008641">
    <property type="term" value="F:ubiquitin-like modifier activating enzyme activity"/>
    <property type="evidence" value="ECO:0007669"/>
    <property type="project" value="InterPro"/>
</dbReference>
<dbReference type="InterPro" id="IPR016155">
    <property type="entry name" value="Mopterin_synth/thiamin_S_b"/>
</dbReference>
<dbReference type="PANTHER" id="PTHR38031">
    <property type="entry name" value="SULFUR CARRIER PROTEIN SLR0821-RELATED"/>
    <property type="match status" value="1"/>
</dbReference>
<evidence type="ECO:0000259" key="1">
    <source>
        <dbReference type="Pfam" id="PF00899"/>
    </source>
</evidence>
<dbReference type="InterPro" id="IPR000594">
    <property type="entry name" value="ThiF_NAD_FAD-bd"/>
</dbReference>
<dbReference type="SUPFAM" id="SSF54285">
    <property type="entry name" value="MoaD/ThiS"/>
    <property type="match status" value="1"/>
</dbReference>
<dbReference type="AlphaFoldDB" id="A0A0F9FU16"/>
<accession>A0A0F9FU16</accession>
<proteinExistence type="predicted"/>
<comment type="caution">
    <text evidence="2">The sequence shown here is derived from an EMBL/GenBank/DDBJ whole genome shotgun (WGS) entry which is preliminary data.</text>
</comment>
<reference evidence="2" key="1">
    <citation type="journal article" date="2015" name="Nature">
        <title>Complex archaea that bridge the gap between prokaryotes and eukaryotes.</title>
        <authorList>
            <person name="Spang A."/>
            <person name="Saw J.H."/>
            <person name="Jorgensen S.L."/>
            <person name="Zaremba-Niedzwiedzka K."/>
            <person name="Martijn J."/>
            <person name="Lind A.E."/>
            <person name="van Eijk R."/>
            <person name="Schleper C."/>
            <person name="Guy L."/>
            <person name="Ettema T.J."/>
        </authorList>
    </citation>
    <scope>NUCLEOTIDE SEQUENCE</scope>
</reference>
<dbReference type="EMBL" id="LAZR01022473">
    <property type="protein sequence ID" value="KKL81756.1"/>
    <property type="molecule type" value="Genomic_DNA"/>
</dbReference>
<sequence>MLNQGGGEKKVEISASTLTEAFSSISEKMGDDFKRRVLNDDGTPRSLINIYINGKNAKFSGGMETTLNDGDEIYILPAVAGGSELSDKDLDRYSRQVMLEEIGYQGQLKLKNAKVCVVGVGGLGNPITTRLVAMGVGKIRIVDR</sequence>
<organism evidence="2">
    <name type="scientific">marine sediment metagenome</name>
    <dbReference type="NCBI Taxonomy" id="412755"/>
    <lineage>
        <taxon>unclassified sequences</taxon>
        <taxon>metagenomes</taxon>
        <taxon>ecological metagenomes</taxon>
    </lineage>
</organism>
<dbReference type="InterPro" id="IPR052045">
    <property type="entry name" value="Sulfur_Carrier/Prot_Modifier"/>
</dbReference>
<protein>
    <recommendedName>
        <fullName evidence="1">THIF-type NAD/FAD binding fold domain-containing protein</fullName>
    </recommendedName>
</protein>
<feature type="non-terminal residue" evidence="2">
    <location>
        <position position="144"/>
    </location>
</feature>
<dbReference type="InterPro" id="IPR035985">
    <property type="entry name" value="Ubiquitin-activating_enz"/>
</dbReference>